<feature type="compositionally biased region" description="Acidic residues" evidence="1">
    <location>
        <begin position="214"/>
        <end position="243"/>
    </location>
</feature>
<dbReference type="PROSITE" id="PS00028">
    <property type="entry name" value="ZINC_FINGER_C2H2_1"/>
    <property type="match status" value="1"/>
</dbReference>
<feature type="domain" description="C2H2-type" evidence="2">
    <location>
        <begin position="98"/>
        <end position="119"/>
    </location>
</feature>
<evidence type="ECO:0000259" key="2">
    <source>
        <dbReference type="PROSITE" id="PS00028"/>
    </source>
</evidence>
<proteinExistence type="predicted"/>
<evidence type="ECO:0000313" key="4">
    <source>
        <dbReference type="Proteomes" id="UP000193144"/>
    </source>
</evidence>
<evidence type="ECO:0000313" key="3">
    <source>
        <dbReference type="EMBL" id="ORY16489.1"/>
    </source>
</evidence>
<dbReference type="PANTHER" id="PTHR21354:SF0">
    <property type="entry name" value="ZINC FINGER PROTEIN 511"/>
    <property type="match status" value="1"/>
</dbReference>
<feature type="region of interest" description="Disordered" evidence="1">
    <location>
        <begin position="181"/>
        <end position="302"/>
    </location>
</feature>
<comment type="caution">
    <text evidence="3">The sequence shown here is derived from an EMBL/GenBank/DDBJ whole genome shotgun (WGS) entry which is preliminary data.</text>
</comment>
<dbReference type="STRING" id="1231657.A0A1Y2A1V0"/>
<accession>A0A1Y2A1V0</accession>
<sequence>MDSVRKRPRSLVSGSSSHDSEEDVTILSTDANAAAPSAGTTPATEHKPPGTKPYNKAYRPVYSAEPVIRCHLPPHKPVEFKTYEQYERHCRTVHSNRCSACGLNFPDEHYLALHISEKHDPLEDSRRSRGEKTYRCLLPECDKVCSDRKKRRLHCIDKHMFPRNYTFGIIEYGIDHRRSMLSTPRRRNSVATATSTDTAESAPGRDNTHRGESGLDEEDEDDEEEDDEEGDDDEDEEEEDANEERDTTRAALAPIKMHGRPGFLHFPPPQIRGQRGYRGGYRGSGGRANGRGRGSWPSPAVRDPVSDITSSLSSLQFVPHSVMLKNKAKMPGNQMSDS</sequence>
<protein>
    <recommendedName>
        <fullName evidence="2">C2H2-type domain-containing protein</fullName>
    </recommendedName>
</protein>
<gene>
    <name evidence="3" type="ORF">BCR34DRAFT_476315</name>
</gene>
<feature type="region of interest" description="Disordered" evidence="1">
    <location>
        <begin position="1"/>
        <end position="57"/>
    </location>
</feature>
<feature type="compositionally biased region" description="Low complexity" evidence="1">
    <location>
        <begin position="28"/>
        <end position="43"/>
    </location>
</feature>
<feature type="compositionally biased region" description="Low complexity" evidence="1">
    <location>
        <begin position="189"/>
        <end position="202"/>
    </location>
</feature>
<dbReference type="AlphaFoldDB" id="A0A1Y2A1V0"/>
<dbReference type="Proteomes" id="UP000193144">
    <property type="component" value="Unassembled WGS sequence"/>
</dbReference>
<dbReference type="InterPro" id="IPR039258">
    <property type="entry name" value="ZNF511"/>
</dbReference>
<feature type="compositionally biased region" description="Gly residues" evidence="1">
    <location>
        <begin position="276"/>
        <end position="293"/>
    </location>
</feature>
<dbReference type="InterPro" id="IPR013087">
    <property type="entry name" value="Znf_C2H2_type"/>
</dbReference>
<dbReference type="SMART" id="SM00355">
    <property type="entry name" value="ZnF_C2H2"/>
    <property type="match status" value="3"/>
</dbReference>
<organism evidence="3 4">
    <name type="scientific">Clohesyomyces aquaticus</name>
    <dbReference type="NCBI Taxonomy" id="1231657"/>
    <lineage>
        <taxon>Eukaryota</taxon>
        <taxon>Fungi</taxon>
        <taxon>Dikarya</taxon>
        <taxon>Ascomycota</taxon>
        <taxon>Pezizomycotina</taxon>
        <taxon>Dothideomycetes</taxon>
        <taxon>Pleosporomycetidae</taxon>
        <taxon>Pleosporales</taxon>
        <taxon>Lindgomycetaceae</taxon>
        <taxon>Clohesyomyces</taxon>
    </lineage>
</organism>
<dbReference type="PANTHER" id="PTHR21354">
    <property type="entry name" value="ZINC FINGER PROTEIN 511"/>
    <property type="match status" value="1"/>
</dbReference>
<reference evidence="3 4" key="1">
    <citation type="submission" date="2016-07" db="EMBL/GenBank/DDBJ databases">
        <title>Pervasive Adenine N6-methylation of Active Genes in Fungi.</title>
        <authorList>
            <consortium name="DOE Joint Genome Institute"/>
            <person name="Mondo S.J."/>
            <person name="Dannebaum R.O."/>
            <person name="Kuo R.C."/>
            <person name="Labutti K."/>
            <person name="Haridas S."/>
            <person name="Kuo A."/>
            <person name="Salamov A."/>
            <person name="Ahrendt S.R."/>
            <person name="Lipzen A."/>
            <person name="Sullivan W."/>
            <person name="Andreopoulos W.B."/>
            <person name="Clum A."/>
            <person name="Lindquist E."/>
            <person name="Daum C."/>
            <person name="Ramamoorthy G.K."/>
            <person name="Gryganskyi A."/>
            <person name="Culley D."/>
            <person name="Magnuson J.K."/>
            <person name="James T.Y."/>
            <person name="O'Malley M.A."/>
            <person name="Stajich J.E."/>
            <person name="Spatafora J.W."/>
            <person name="Visel A."/>
            <person name="Grigoriev I.V."/>
        </authorList>
    </citation>
    <scope>NUCLEOTIDE SEQUENCE [LARGE SCALE GENOMIC DNA]</scope>
    <source>
        <strain evidence="3 4">CBS 115471</strain>
    </source>
</reference>
<keyword evidence="4" id="KW-1185">Reference proteome</keyword>
<dbReference type="OrthoDB" id="18440at2759"/>
<evidence type="ECO:0000256" key="1">
    <source>
        <dbReference type="SAM" id="MobiDB-lite"/>
    </source>
</evidence>
<name>A0A1Y2A1V0_9PLEO</name>
<dbReference type="EMBL" id="MCFA01000018">
    <property type="protein sequence ID" value="ORY16489.1"/>
    <property type="molecule type" value="Genomic_DNA"/>
</dbReference>